<dbReference type="InParanoid" id="A0D3Y8"/>
<evidence type="ECO:0000256" key="6">
    <source>
        <dbReference type="SAM" id="MobiDB-lite"/>
    </source>
</evidence>
<dbReference type="Proteomes" id="UP000000600">
    <property type="component" value="Unassembled WGS sequence"/>
</dbReference>
<keyword evidence="3" id="KW-0539">Nucleus</keyword>
<evidence type="ECO:0000256" key="3">
    <source>
        <dbReference type="ARBA" id="ARBA00023242"/>
    </source>
</evidence>
<dbReference type="Gene3D" id="1.10.10.10">
    <property type="entry name" value="Winged helix-like DNA-binding domain superfamily/Winged helix DNA-binding domain"/>
    <property type="match status" value="1"/>
</dbReference>
<feature type="domain" description="HSF-type DNA-binding" evidence="7">
    <location>
        <begin position="15"/>
        <end position="111"/>
    </location>
</feature>
<proteinExistence type="inferred from homology"/>
<keyword evidence="5" id="KW-0175">Coiled coil</keyword>
<feature type="region of interest" description="Disordered" evidence="6">
    <location>
        <begin position="509"/>
        <end position="529"/>
    </location>
</feature>
<dbReference type="eggNOG" id="KOG0627">
    <property type="taxonomic scope" value="Eukaryota"/>
</dbReference>
<dbReference type="GO" id="GO:0005634">
    <property type="term" value="C:nucleus"/>
    <property type="evidence" value="ECO:0007669"/>
    <property type="project" value="UniProtKB-SubCell"/>
</dbReference>
<dbReference type="PANTHER" id="PTHR10015:SF206">
    <property type="entry name" value="HSF-TYPE DNA-BINDING DOMAIN-CONTAINING PROTEIN"/>
    <property type="match status" value="1"/>
</dbReference>
<organism evidence="8 9">
    <name type="scientific">Paramecium tetraurelia</name>
    <dbReference type="NCBI Taxonomy" id="5888"/>
    <lineage>
        <taxon>Eukaryota</taxon>
        <taxon>Sar</taxon>
        <taxon>Alveolata</taxon>
        <taxon>Ciliophora</taxon>
        <taxon>Intramacronucleata</taxon>
        <taxon>Oligohymenophorea</taxon>
        <taxon>Peniculida</taxon>
        <taxon>Parameciidae</taxon>
        <taxon>Paramecium</taxon>
    </lineage>
</organism>
<dbReference type="KEGG" id="ptm:GSPATT00013220001"/>
<comment type="subcellular location">
    <subcellularLocation>
        <location evidence="1">Nucleus</location>
    </subcellularLocation>
</comment>
<evidence type="ECO:0000256" key="1">
    <source>
        <dbReference type="ARBA" id="ARBA00004123"/>
    </source>
</evidence>
<evidence type="ECO:0000256" key="4">
    <source>
        <dbReference type="RuleBase" id="RU004020"/>
    </source>
</evidence>
<dbReference type="InterPro" id="IPR036390">
    <property type="entry name" value="WH_DNA-bd_sf"/>
</dbReference>
<evidence type="ECO:0000256" key="2">
    <source>
        <dbReference type="ARBA" id="ARBA00023125"/>
    </source>
</evidence>
<name>A0D3Y8_PARTE</name>
<gene>
    <name evidence="8" type="ORF">GSPATT00013220001</name>
</gene>
<dbReference type="GO" id="GO:0043565">
    <property type="term" value="F:sequence-specific DNA binding"/>
    <property type="evidence" value="ECO:0007669"/>
    <property type="project" value="InterPro"/>
</dbReference>
<dbReference type="SUPFAM" id="SSF46785">
    <property type="entry name" value="Winged helix' DNA-binding domain"/>
    <property type="match status" value="1"/>
</dbReference>
<dbReference type="RefSeq" id="XP_001445152.1">
    <property type="nucleotide sequence ID" value="XM_001445115.1"/>
</dbReference>
<dbReference type="PRINTS" id="PR00056">
    <property type="entry name" value="HSFDOMAIN"/>
</dbReference>
<dbReference type="Pfam" id="PF00447">
    <property type="entry name" value="HSF_DNA-bind"/>
    <property type="match status" value="1"/>
</dbReference>
<evidence type="ECO:0000313" key="8">
    <source>
        <dbReference type="EMBL" id="CAK77755.1"/>
    </source>
</evidence>
<evidence type="ECO:0000256" key="5">
    <source>
        <dbReference type="SAM" id="Coils"/>
    </source>
</evidence>
<comment type="similarity">
    <text evidence="4">Belongs to the HSF family.</text>
</comment>
<dbReference type="EMBL" id="CT868285">
    <property type="protein sequence ID" value="CAK77755.1"/>
    <property type="molecule type" value="Genomic_DNA"/>
</dbReference>
<evidence type="ECO:0000313" key="9">
    <source>
        <dbReference type="Proteomes" id="UP000000600"/>
    </source>
</evidence>
<sequence length="669" mass="78905">MSNQEINELPPLKVNVPSFLLKTYEILENSTLSHIIGWNQEGNAFIVFNTNELASKVLANYFKHKNYPSFLRLQLNMYNFKKTKNQYGQSEFRHKWFRRGLKSMLQYIRRRNQEESEQKIETKDNNQELENYKREHEEMRQIVRDIQNSQTKMQADFTASAESNATVSRSNHSISQVLRSSLKKCINQMQQQFNKKFDTISILLAKIVSNLPQICIQFIDLTIQHFRQEIFSKIHTKSTLLADLNPITLYHITKTTNIIQSDRPIHIISITVQSTIFFQGRINVKTLNMQQEFSEFCFQFDPNVFTYNRQQQQQQLALPAPNINSYLPSNNYSLQSSLQNSPYRIASPSHTSTTDSKDPDKVISQFTLNSSVSISQHEKGYCAYEYLIIQQTKSITFCTKKRFQIQDYSQNNRITLLIIRCLRYPFNPNTQIESSKIFNLLKLNEFLILEYNIIWITKFRILHVLYLEESVYITLVIILFTSKIKLKMNQISHNILVQKLIDYKLRKNKNKRKSSPQFSPPKMPISQRQTSFSNGHAYSVHQKLKSIQSYTTVPDLLDLLSQMFQIIQSYEQQASHLWSKNLEMLKQIKIPILQENEDLKQTVETLKYNDIQNSVYGQLKEYDQVQKPKPKLIDLKHINRDSNFQEEFLSKVNEFSLSWRQEVQQLKQI</sequence>
<dbReference type="STRING" id="5888.A0D3Y8"/>
<evidence type="ECO:0000259" key="7">
    <source>
        <dbReference type="SMART" id="SM00415"/>
    </source>
</evidence>
<dbReference type="GO" id="GO:0003700">
    <property type="term" value="F:DNA-binding transcription factor activity"/>
    <property type="evidence" value="ECO:0007669"/>
    <property type="project" value="InterPro"/>
</dbReference>
<keyword evidence="2" id="KW-0238">DNA-binding</keyword>
<dbReference type="InterPro" id="IPR036388">
    <property type="entry name" value="WH-like_DNA-bd_sf"/>
</dbReference>
<dbReference type="FunFam" id="1.10.10.10:FF:000334">
    <property type="entry name" value="Heat shock factor protein 2"/>
    <property type="match status" value="1"/>
</dbReference>
<dbReference type="GeneID" id="5030937"/>
<dbReference type="SMART" id="SM00415">
    <property type="entry name" value="HSF"/>
    <property type="match status" value="1"/>
</dbReference>
<keyword evidence="9" id="KW-1185">Reference proteome</keyword>
<dbReference type="OrthoDB" id="60033at2759"/>
<dbReference type="InterPro" id="IPR000232">
    <property type="entry name" value="HSF_DNA-bd"/>
</dbReference>
<accession>A0D3Y8</accession>
<dbReference type="PANTHER" id="PTHR10015">
    <property type="entry name" value="HEAT SHOCK TRANSCRIPTION FACTOR"/>
    <property type="match status" value="1"/>
</dbReference>
<reference evidence="8 9" key="1">
    <citation type="journal article" date="2006" name="Nature">
        <title>Global trends of whole-genome duplications revealed by the ciliate Paramecium tetraurelia.</title>
        <authorList>
            <consortium name="Genoscope"/>
            <person name="Aury J.-M."/>
            <person name="Jaillon O."/>
            <person name="Duret L."/>
            <person name="Noel B."/>
            <person name="Jubin C."/>
            <person name="Porcel B.M."/>
            <person name="Segurens B."/>
            <person name="Daubin V."/>
            <person name="Anthouard V."/>
            <person name="Aiach N."/>
            <person name="Arnaiz O."/>
            <person name="Billaut A."/>
            <person name="Beisson J."/>
            <person name="Blanc I."/>
            <person name="Bouhouche K."/>
            <person name="Camara F."/>
            <person name="Duharcourt S."/>
            <person name="Guigo R."/>
            <person name="Gogendeau D."/>
            <person name="Katinka M."/>
            <person name="Keller A.-M."/>
            <person name="Kissmehl R."/>
            <person name="Klotz C."/>
            <person name="Koll F."/>
            <person name="Le Moue A."/>
            <person name="Lepere C."/>
            <person name="Malinsky S."/>
            <person name="Nowacki M."/>
            <person name="Nowak J.K."/>
            <person name="Plattner H."/>
            <person name="Poulain J."/>
            <person name="Ruiz F."/>
            <person name="Serrano V."/>
            <person name="Zagulski M."/>
            <person name="Dessen P."/>
            <person name="Betermier M."/>
            <person name="Weissenbach J."/>
            <person name="Scarpelli C."/>
            <person name="Schachter V."/>
            <person name="Sperling L."/>
            <person name="Meyer E."/>
            <person name="Cohen J."/>
            <person name="Wincker P."/>
        </authorList>
    </citation>
    <scope>NUCLEOTIDE SEQUENCE [LARGE SCALE GENOMIC DNA]</scope>
    <source>
        <strain evidence="8 9">Stock d4-2</strain>
    </source>
</reference>
<protein>
    <recommendedName>
        <fullName evidence="7">HSF-type DNA-binding domain-containing protein</fullName>
    </recommendedName>
</protein>
<dbReference type="AlphaFoldDB" id="A0D3Y8"/>
<feature type="coiled-coil region" evidence="5">
    <location>
        <begin position="112"/>
        <end position="149"/>
    </location>
</feature>
<dbReference type="HOGENOM" id="CLU_410769_0_0_1"/>